<sequence length="166" mass="19653">MLHAALCRVCDEGWRYSPHSRKCYKLFTRPMTWTEAEFHCRMQRSNQLSIHNSRENRFFKEIARDASEIWLGSANFSELIGYEWSDKTSYNFRGWKNGREPVTKSTQPCTKMNVTNGEWFQSCCRKPAPYICQKNPQTVNYASNKQNDEMIAKNSGFEQLRFLLRK</sequence>
<dbReference type="STRING" id="42157.A0A182EB91"/>
<dbReference type="Gene3D" id="3.10.100.10">
    <property type="entry name" value="Mannose-Binding Protein A, subunit A"/>
    <property type="match status" value="1"/>
</dbReference>
<accession>A0A182EB91</accession>
<dbReference type="InterPro" id="IPR016187">
    <property type="entry name" value="CTDL_fold"/>
</dbReference>
<name>A0A182EB91_ONCOC</name>
<dbReference type="InterPro" id="IPR016186">
    <property type="entry name" value="C-type_lectin-like/link_sf"/>
</dbReference>
<dbReference type="InterPro" id="IPR001304">
    <property type="entry name" value="C-type_lectin-like"/>
</dbReference>
<dbReference type="EMBL" id="UYRW01001386">
    <property type="protein sequence ID" value="VDK76960.1"/>
    <property type="molecule type" value="Genomic_DNA"/>
</dbReference>
<dbReference type="AlphaFoldDB" id="A0A182EB91"/>
<organism evidence="4">
    <name type="scientific">Onchocerca ochengi</name>
    <name type="common">Filarial nematode worm</name>
    <dbReference type="NCBI Taxonomy" id="42157"/>
    <lineage>
        <taxon>Eukaryota</taxon>
        <taxon>Metazoa</taxon>
        <taxon>Ecdysozoa</taxon>
        <taxon>Nematoda</taxon>
        <taxon>Chromadorea</taxon>
        <taxon>Rhabditida</taxon>
        <taxon>Spirurina</taxon>
        <taxon>Spiruromorpha</taxon>
        <taxon>Filarioidea</taxon>
        <taxon>Onchocercidae</taxon>
        <taxon>Onchocerca</taxon>
    </lineage>
</organism>
<evidence type="ECO:0000259" key="1">
    <source>
        <dbReference type="PROSITE" id="PS50041"/>
    </source>
</evidence>
<reference evidence="2 3" key="2">
    <citation type="submission" date="2018-08" db="EMBL/GenBank/DDBJ databases">
        <authorList>
            <person name="Laetsch R D."/>
            <person name="Stevens L."/>
            <person name="Kumar S."/>
            <person name="Blaxter L. M."/>
        </authorList>
    </citation>
    <scope>NUCLEOTIDE SEQUENCE [LARGE SCALE GENOMIC DNA]</scope>
</reference>
<dbReference type="Proteomes" id="UP000271087">
    <property type="component" value="Unassembled WGS sequence"/>
</dbReference>
<evidence type="ECO:0000313" key="4">
    <source>
        <dbReference type="WBParaSite" id="nOo.2.0.1.t05323-RA"/>
    </source>
</evidence>
<dbReference type="Pfam" id="PF00059">
    <property type="entry name" value="Lectin_C"/>
    <property type="match status" value="1"/>
</dbReference>
<reference evidence="4" key="1">
    <citation type="submission" date="2016-06" db="UniProtKB">
        <authorList>
            <consortium name="WormBaseParasite"/>
        </authorList>
    </citation>
    <scope>IDENTIFICATION</scope>
</reference>
<dbReference type="SMART" id="SM00034">
    <property type="entry name" value="CLECT"/>
    <property type="match status" value="1"/>
</dbReference>
<protein>
    <submittedName>
        <fullName evidence="4">C-type lectin domain-containing protein</fullName>
    </submittedName>
</protein>
<dbReference type="WBParaSite" id="nOo.2.0.1.t05323-RA">
    <property type="protein sequence ID" value="nOo.2.0.1.t05323-RA"/>
    <property type="gene ID" value="nOo.2.0.1.g05323"/>
</dbReference>
<dbReference type="CDD" id="cd00037">
    <property type="entry name" value="CLECT"/>
    <property type="match status" value="1"/>
</dbReference>
<dbReference type="OrthoDB" id="5877913at2759"/>
<dbReference type="PROSITE" id="PS50041">
    <property type="entry name" value="C_TYPE_LECTIN_2"/>
    <property type="match status" value="1"/>
</dbReference>
<dbReference type="InterPro" id="IPR050111">
    <property type="entry name" value="C-type_lectin/snaclec_domain"/>
</dbReference>
<proteinExistence type="predicted"/>
<feature type="domain" description="C-type lectin" evidence="1">
    <location>
        <begin position="19"/>
        <end position="133"/>
    </location>
</feature>
<evidence type="ECO:0000313" key="3">
    <source>
        <dbReference type="Proteomes" id="UP000271087"/>
    </source>
</evidence>
<gene>
    <name evidence="2" type="ORF">NOO_LOCUS5323</name>
</gene>
<evidence type="ECO:0000313" key="2">
    <source>
        <dbReference type="EMBL" id="VDK76960.1"/>
    </source>
</evidence>
<dbReference type="PANTHER" id="PTHR22803">
    <property type="entry name" value="MANNOSE, PHOSPHOLIPASE, LECTIN RECEPTOR RELATED"/>
    <property type="match status" value="1"/>
</dbReference>
<dbReference type="SUPFAM" id="SSF56436">
    <property type="entry name" value="C-type lectin-like"/>
    <property type="match status" value="1"/>
</dbReference>
<keyword evidence="3" id="KW-1185">Reference proteome</keyword>